<dbReference type="Proteomes" id="UP000006683">
    <property type="component" value="Chromosome"/>
</dbReference>
<dbReference type="RefSeq" id="WP_013344798.1">
    <property type="nucleotide sequence ID" value="NC_014541.1"/>
</dbReference>
<feature type="chain" id="PRO_5003151326" evidence="1">
    <location>
        <begin position="31"/>
        <end position="101"/>
    </location>
</feature>
<keyword evidence="1" id="KW-0732">Signal</keyword>
<dbReference type="HOGENOM" id="CLU_2287341_0_0_6"/>
<gene>
    <name evidence="2" type="ordered locus">Fbal_1286</name>
</gene>
<sequence>MVDCRVRRLIATLLLGWTLCLSLIASHALAEALHHHDGSALCAQGQLIDHWLHVLPGAVPTPLANASPVLTLAATSPLCPTPPPVLTGNRDPPALPFALLR</sequence>
<name>E1SLW0_FERBD</name>
<evidence type="ECO:0000256" key="1">
    <source>
        <dbReference type="SAM" id="SignalP"/>
    </source>
</evidence>
<dbReference type="EMBL" id="CP002209">
    <property type="protein sequence ID" value="ADN75492.1"/>
    <property type="molecule type" value="Genomic_DNA"/>
</dbReference>
<dbReference type="AlphaFoldDB" id="E1SLW0"/>
<dbReference type="GeneID" id="67181510"/>
<feature type="signal peptide" evidence="1">
    <location>
        <begin position="1"/>
        <end position="30"/>
    </location>
</feature>
<accession>E1SLW0</accession>
<proteinExistence type="predicted"/>
<dbReference type="STRING" id="550540.Fbal_1286"/>
<evidence type="ECO:0000313" key="3">
    <source>
        <dbReference type="Proteomes" id="UP000006683"/>
    </source>
</evidence>
<evidence type="ECO:0000313" key="2">
    <source>
        <dbReference type="EMBL" id="ADN75492.1"/>
    </source>
</evidence>
<protein>
    <submittedName>
        <fullName evidence="2">Uncharacterized protein</fullName>
    </submittedName>
</protein>
<reference evidence="2 3" key="1">
    <citation type="journal article" date="2010" name="Stand. Genomic Sci.">
        <title>Complete genome sequence of Ferrimonas balearica type strain (PAT).</title>
        <authorList>
            <person name="Nolan M."/>
            <person name="Sikorski J."/>
            <person name="Davenport K."/>
            <person name="Lucas S."/>
            <person name="Glavina Del Rio T."/>
            <person name="Tice H."/>
            <person name="Cheng J."/>
            <person name="Goodwin L."/>
            <person name="Pitluck S."/>
            <person name="Liolios K."/>
            <person name="Ivanova N."/>
            <person name="Mavromatis K."/>
            <person name="Ovchinnikova G."/>
            <person name="Pati A."/>
            <person name="Chen A."/>
            <person name="Palaniappan K."/>
            <person name="Land M."/>
            <person name="Hauser L."/>
            <person name="Chang Y."/>
            <person name="Jeffries C."/>
            <person name="Tapia R."/>
            <person name="Brettin T."/>
            <person name="Detter J."/>
            <person name="Han C."/>
            <person name="Yasawong M."/>
            <person name="Rohde M."/>
            <person name="Tindall B."/>
            <person name="Goker M."/>
            <person name="Woyke T."/>
            <person name="Bristow J."/>
            <person name="Eisen J."/>
            <person name="Markowitz V."/>
            <person name="Hugenholtz P."/>
            <person name="Kyrpides N."/>
            <person name="Klenk H."/>
            <person name="Lapidus A."/>
        </authorList>
    </citation>
    <scope>NUCLEOTIDE SEQUENCE [LARGE SCALE GENOMIC DNA]</scope>
    <source>
        <strain evidence="3">DSM 9799 / CCM 4581 / KCTC 23876 / PAT</strain>
    </source>
</reference>
<keyword evidence="3" id="KW-1185">Reference proteome</keyword>
<organism evidence="2 3">
    <name type="scientific">Ferrimonas balearica (strain DSM 9799 / CCM 4581 / KCTC 23876 / PAT)</name>
    <dbReference type="NCBI Taxonomy" id="550540"/>
    <lineage>
        <taxon>Bacteria</taxon>
        <taxon>Pseudomonadati</taxon>
        <taxon>Pseudomonadota</taxon>
        <taxon>Gammaproteobacteria</taxon>
        <taxon>Alteromonadales</taxon>
        <taxon>Ferrimonadaceae</taxon>
        <taxon>Ferrimonas</taxon>
    </lineage>
</organism>
<dbReference type="KEGG" id="fbl:Fbal_1286"/>